<gene>
    <name evidence="1" type="ORF">EVJ48_07455</name>
</gene>
<sequence>MEEARKATIDDLKTVIKALNEAGAEYLLIGGYALHMHGIARTTSDIDIVVPATEESGERVRRALMVLPDKSAKDIPVEWFKDGETIRLADEIVVDIMFTACAETYESLSKYAVKADLDGIAVNTVNLEGLLLTKRSPRGKDITDRQILETALKILREQKKG</sequence>
<proteinExistence type="predicted"/>
<dbReference type="EMBL" id="SHMQ01000022">
    <property type="protein sequence ID" value="RZV38172.1"/>
    <property type="molecule type" value="Genomic_DNA"/>
</dbReference>
<evidence type="ECO:0000313" key="1">
    <source>
        <dbReference type="EMBL" id="RZV38172.1"/>
    </source>
</evidence>
<reference evidence="1 2" key="1">
    <citation type="submission" date="2019-01" db="EMBL/GenBank/DDBJ databases">
        <title>Insights into ecological role of a new deltaproteobacterial order Candidatus Sinidesulfobacterales (Sva0485) by metagenomics and metatranscriptomics.</title>
        <authorList>
            <person name="Tan S."/>
            <person name="Liu J."/>
            <person name="Fang Y."/>
            <person name="Hedlund B."/>
            <person name="Lian Z.-H."/>
            <person name="Huang L.-Y."/>
            <person name="Li J.-T."/>
            <person name="Huang L.-N."/>
            <person name="Li W.-J."/>
            <person name="Jiang H.-C."/>
            <person name="Dong H.-L."/>
            <person name="Shu W.-S."/>
        </authorList>
    </citation>
    <scope>NUCLEOTIDE SEQUENCE [LARGE SCALE GENOMIC DNA]</scope>
    <source>
        <strain evidence="1">AP4</strain>
    </source>
</reference>
<comment type="caution">
    <text evidence="1">The sequence shown here is derived from an EMBL/GenBank/DDBJ whole genome shotgun (WGS) entry which is preliminary data.</text>
</comment>
<dbReference type="Pfam" id="PF08843">
    <property type="entry name" value="AbiEii"/>
    <property type="match status" value="1"/>
</dbReference>
<evidence type="ECO:0000313" key="2">
    <source>
        <dbReference type="Proteomes" id="UP000322454"/>
    </source>
</evidence>
<organism evidence="1 2">
    <name type="scientific">Candidatus Acidulodesulfobacterium acidiphilum</name>
    <dbReference type="NCBI Taxonomy" id="2597224"/>
    <lineage>
        <taxon>Bacteria</taxon>
        <taxon>Deltaproteobacteria</taxon>
        <taxon>Candidatus Acidulodesulfobacterales</taxon>
        <taxon>Candidatus Acidulodesulfobacterium</taxon>
    </lineage>
</organism>
<protein>
    <recommendedName>
        <fullName evidence="3">Nucleotidyltransferase</fullName>
    </recommendedName>
</protein>
<accession>A0A520XAL5</accession>
<dbReference type="Gene3D" id="3.30.460.40">
    <property type="match status" value="1"/>
</dbReference>
<name>A0A520XAL5_9DELT</name>
<dbReference type="AlphaFoldDB" id="A0A520XAL5"/>
<dbReference type="InterPro" id="IPR014942">
    <property type="entry name" value="AbiEii"/>
</dbReference>
<dbReference type="Proteomes" id="UP000322454">
    <property type="component" value="Unassembled WGS sequence"/>
</dbReference>
<evidence type="ECO:0008006" key="3">
    <source>
        <dbReference type="Google" id="ProtNLM"/>
    </source>
</evidence>
<dbReference type="SUPFAM" id="SSF81301">
    <property type="entry name" value="Nucleotidyltransferase"/>
    <property type="match status" value="1"/>
</dbReference>
<dbReference type="InterPro" id="IPR043519">
    <property type="entry name" value="NT_sf"/>
</dbReference>